<feature type="compositionally biased region" description="Polar residues" evidence="6">
    <location>
        <begin position="82"/>
        <end position="103"/>
    </location>
</feature>
<comment type="caution">
    <text evidence="8">The sequence shown here is derived from an EMBL/GenBank/DDBJ whole genome shotgun (WGS) entry which is preliminary data.</text>
</comment>
<dbReference type="Pfam" id="PF00929">
    <property type="entry name" value="RNase_T"/>
    <property type="match status" value="1"/>
</dbReference>
<name>A0A8H4RI54_9HELO</name>
<dbReference type="GO" id="GO:0003676">
    <property type="term" value="F:nucleic acid binding"/>
    <property type="evidence" value="ECO:0007669"/>
    <property type="project" value="InterPro"/>
</dbReference>
<dbReference type="InterPro" id="IPR047021">
    <property type="entry name" value="REXO1/3/4-like"/>
</dbReference>
<comment type="function">
    <text evidence="5">Exoribonuclease involved in ribosome biosynthesis. Involved in the processing of ITS1, the internal transcribed spacer localized between the 18S and 5.8S rRNAs.</text>
</comment>
<sequence length="665" mass="75142">MESQIQPHSSKGRQPRRHDLASSSLVPKSLDDTNPGNTSLILPFQPHPNINNKHSKADTRSTSTRNSPRAEANHFSQDQHRQNTTQKVTMNQSRPTDFSSGNTHPRPPRAFHASPSTPQRQNNSEHSSQNRNTQHSGTKMAAYSPSSTSSRHSSSSQSGKKMSGATPKATLPFRPAFSPMSESRPSTSSLVNFPRRPTTTSIKHSDEYMLQLRSLLHSKTVLQENGYVLAQLSESDLHRKKKCLCCKKAVFKSDPKSEEKKAEKDKSKARKSIEEINADNYERTRTLKEGADCAPKLQLPASGRENEKAQEVMQEVNEAKEAKASVSDPEKKPAGPPAPVFRCKFHDGVVRNMMWTCCGKHLFSDPCKKNEFHTPINYGPGQLEAAWKFHKTPTTTLSSDIRYAVAIDCEMAVANSGDSELIRVTLIDYFSSEVLIDSLVYPDEEIQDYKTRFSGVTRRDMEDARRQRRCLMGKEEARLAVWKFVGPKTIVVGHSAHNDLTSLRWIHKKVIDTWLMEDLVRRAEQQIERERLEKEKKEKLEKEAAEKKERDEMMPWIKENKAPEKENTEQGDRKGKAVSKEKDELPAKKEDEEKQKKQKKRKGTGPLCLKTLTRERLGRDIQTGGKNGHDSFEDALAARDLAHWKVLNGGSNVAVRDDTEASSEK</sequence>
<evidence type="ECO:0000313" key="8">
    <source>
        <dbReference type="EMBL" id="KAF4629320.1"/>
    </source>
</evidence>
<dbReference type="GO" id="GO:0004527">
    <property type="term" value="F:exonuclease activity"/>
    <property type="evidence" value="ECO:0007669"/>
    <property type="project" value="UniProtKB-KW"/>
</dbReference>
<evidence type="ECO:0000256" key="5">
    <source>
        <dbReference type="ARBA" id="ARBA00025599"/>
    </source>
</evidence>
<feature type="compositionally biased region" description="Polar residues" evidence="6">
    <location>
        <begin position="21"/>
        <end position="40"/>
    </location>
</feature>
<evidence type="ECO:0000256" key="1">
    <source>
        <dbReference type="ARBA" id="ARBA00022552"/>
    </source>
</evidence>
<dbReference type="SUPFAM" id="SSF53098">
    <property type="entry name" value="Ribonuclease H-like"/>
    <property type="match status" value="1"/>
</dbReference>
<dbReference type="GO" id="GO:0000027">
    <property type="term" value="P:ribosomal large subunit assembly"/>
    <property type="evidence" value="ECO:0007669"/>
    <property type="project" value="TreeGrafter"/>
</dbReference>
<reference evidence="8 9" key="1">
    <citation type="submission" date="2020-03" db="EMBL/GenBank/DDBJ databases">
        <title>Draft Genome Sequence of Cudoniella acicularis.</title>
        <authorList>
            <person name="Buettner E."/>
            <person name="Kellner H."/>
        </authorList>
    </citation>
    <scope>NUCLEOTIDE SEQUENCE [LARGE SCALE GENOMIC DNA]</scope>
    <source>
        <strain evidence="8 9">DSM 108380</strain>
    </source>
</reference>
<feature type="region of interest" description="Disordered" evidence="6">
    <location>
        <begin position="1"/>
        <end position="198"/>
    </location>
</feature>
<keyword evidence="2" id="KW-0540">Nuclease</keyword>
<dbReference type="AlphaFoldDB" id="A0A8H4RI54"/>
<dbReference type="PANTHER" id="PTHR12801">
    <property type="entry name" value="RNA EXONUCLEASE REXO1 / RECO3 FAMILY MEMBER-RELATED"/>
    <property type="match status" value="1"/>
</dbReference>
<dbReference type="Proteomes" id="UP000566819">
    <property type="component" value="Unassembled WGS sequence"/>
</dbReference>
<organism evidence="8 9">
    <name type="scientific">Cudoniella acicularis</name>
    <dbReference type="NCBI Taxonomy" id="354080"/>
    <lineage>
        <taxon>Eukaryota</taxon>
        <taxon>Fungi</taxon>
        <taxon>Dikarya</taxon>
        <taxon>Ascomycota</taxon>
        <taxon>Pezizomycotina</taxon>
        <taxon>Leotiomycetes</taxon>
        <taxon>Helotiales</taxon>
        <taxon>Tricladiaceae</taxon>
        <taxon>Cudoniella</taxon>
    </lineage>
</organism>
<evidence type="ECO:0000256" key="4">
    <source>
        <dbReference type="ARBA" id="ARBA00022839"/>
    </source>
</evidence>
<dbReference type="OrthoDB" id="16516at2759"/>
<keyword evidence="9" id="KW-1185">Reference proteome</keyword>
<feature type="compositionally biased region" description="Basic and acidic residues" evidence="6">
    <location>
        <begin position="535"/>
        <end position="595"/>
    </location>
</feature>
<evidence type="ECO:0000259" key="7">
    <source>
        <dbReference type="SMART" id="SM00479"/>
    </source>
</evidence>
<dbReference type="SMART" id="SM00479">
    <property type="entry name" value="EXOIII"/>
    <property type="match status" value="1"/>
</dbReference>
<feature type="compositionally biased region" description="Polar residues" evidence="6">
    <location>
        <begin position="114"/>
        <end position="137"/>
    </location>
</feature>
<feature type="region of interest" description="Disordered" evidence="6">
    <location>
        <begin position="535"/>
        <end position="613"/>
    </location>
</feature>
<dbReference type="PANTHER" id="PTHR12801:SF45">
    <property type="entry name" value="RNA EXONUCLEASE 4"/>
    <property type="match status" value="1"/>
</dbReference>
<dbReference type="Gene3D" id="3.30.420.10">
    <property type="entry name" value="Ribonuclease H-like superfamily/Ribonuclease H"/>
    <property type="match status" value="2"/>
</dbReference>
<dbReference type="GO" id="GO:0006364">
    <property type="term" value="P:rRNA processing"/>
    <property type="evidence" value="ECO:0007669"/>
    <property type="project" value="UniProtKB-KW"/>
</dbReference>
<accession>A0A8H4RI54</accession>
<feature type="region of interest" description="Disordered" evidence="6">
    <location>
        <begin position="255"/>
        <end position="281"/>
    </location>
</feature>
<proteinExistence type="predicted"/>
<evidence type="ECO:0000256" key="3">
    <source>
        <dbReference type="ARBA" id="ARBA00022801"/>
    </source>
</evidence>
<evidence type="ECO:0000256" key="2">
    <source>
        <dbReference type="ARBA" id="ARBA00022722"/>
    </source>
</evidence>
<dbReference type="InterPro" id="IPR013520">
    <property type="entry name" value="Ribonucl_H"/>
</dbReference>
<keyword evidence="4" id="KW-0269">Exonuclease</keyword>
<feature type="domain" description="Exonuclease" evidence="7">
    <location>
        <begin position="403"/>
        <end position="651"/>
    </location>
</feature>
<gene>
    <name evidence="8" type="ORF">G7Y89_g8829</name>
</gene>
<dbReference type="EMBL" id="JAAMPI010000692">
    <property type="protein sequence ID" value="KAF4629320.1"/>
    <property type="molecule type" value="Genomic_DNA"/>
</dbReference>
<keyword evidence="3" id="KW-0378">Hydrolase</keyword>
<evidence type="ECO:0000313" key="9">
    <source>
        <dbReference type="Proteomes" id="UP000566819"/>
    </source>
</evidence>
<protein>
    <recommendedName>
        <fullName evidence="7">Exonuclease domain-containing protein</fullName>
    </recommendedName>
</protein>
<feature type="compositionally biased region" description="Low complexity" evidence="6">
    <location>
        <begin position="144"/>
        <end position="158"/>
    </location>
</feature>
<dbReference type="InterPro" id="IPR036397">
    <property type="entry name" value="RNaseH_sf"/>
</dbReference>
<dbReference type="GO" id="GO:0005634">
    <property type="term" value="C:nucleus"/>
    <property type="evidence" value="ECO:0007669"/>
    <property type="project" value="TreeGrafter"/>
</dbReference>
<dbReference type="InterPro" id="IPR012337">
    <property type="entry name" value="RNaseH-like_sf"/>
</dbReference>
<feature type="compositionally biased region" description="Low complexity" evidence="6">
    <location>
        <begin position="178"/>
        <end position="189"/>
    </location>
</feature>
<evidence type="ECO:0000256" key="6">
    <source>
        <dbReference type="SAM" id="MobiDB-lite"/>
    </source>
</evidence>
<keyword evidence="1" id="KW-0698">rRNA processing</keyword>
<dbReference type="CDD" id="cd06137">
    <property type="entry name" value="DEDDh_RNase"/>
    <property type="match status" value="1"/>
</dbReference>